<protein>
    <submittedName>
        <fullName evidence="2">Uncharacterized protein</fullName>
    </submittedName>
</protein>
<evidence type="ECO:0000256" key="1">
    <source>
        <dbReference type="SAM" id="SignalP"/>
    </source>
</evidence>
<organism evidence="2 3">
    <name type="scientific">Qipengyuania spongiae</name>
    <dbReference type="NCBI Taxonomy" id="2909673"/>
    <lineage>
        <taxon>Bacteria</taxon>
        <taxon>Pseudomonadati</taxon>
        <taxon>Pseudomonadota</taxon>
        <taxon>Alphaproteobacteria</taxon>
        <taxon>Sphingomonadales</taxon>
        <taxon>Erythrobacteraceae</taxon>
        <taxon>Qipengyuania</taxon>
    </lineage>
</organism>
<keyword evidence="1" id="KW-0732">Signal</keyword>
<dbReference type="EMBL" id="CP092471">
    <property type="protein sequence ID" value="UVI38919.1"/>
    <property type="molecule type" value="Genomic_DNA"/>
</dbReference>
<dbReference type="RefSeq" id="WP_265558101.1">
    <property type="nucleotide sequence ID" value="NZ_CP092471.1"/>
</dbReference>
<dbReference type="Proteomes" id="UP001065265">
    <property type="component" value="Chromosome"/>
</dbReference>
<feature type="chain" id="PRO_5046682803" evidence="1">
    <location>
        <begin position="21"/>
        <end position="100"/>
    </location>
</feature>
<gene>
    <name evidence="2" type="ORF">L1F33_11820</name>
</gene>
<sequence>MKMPALFAAVAVLVAAPSAARDHSAPFQVFDPVSDEELANIAGGRSWILTEANTEEIVDAVRVADEVSTGRVLRLEMDVWWGFQGAELIAAAVRDAGLQA</sequence>
<feature type="signal peptide" evidence="1">
    <location>
        <begin position="1"/>
        <end position="20"/>
    </location>
</feature>
<evidence type="ECO:0000313" key="3">
    <source>
        <dbReference type="Proteomes" id="UP001065265"/>
    </source>
</evidence>
<evidence type="ECO:0000313" key="2">
    <source>
        <dbReference type="EMBL" id="UVI38919.1"/>
    </source>
</evidence>
<name>A0ABY5T098_9SPHN</name>
<accession>A0ABY5T098</accession>
<keyword evidence="3" id="KW-1185">Reference proteome</keyword>
<reference evidence="2" key="1">
    <citation type="submission" date="2022-02" db="EMBL/GenBank/DDBJ databases">
        <title>Qipengyuania spongiae sp. nov., isolated from marine sponge.</title>
        <authorList>
            <person name="Li Z."/>
            <person name="Zhang M."/>
        </authorList>
    </citation>
    <scope>NUCLEOTIDE SEQUENCE</scope>
    <source>
        <strain evidence="2">PHS-Z21</strain>
    </source>
</reference>
<proteinExistence type="predicted"/>